<reference evidence="2 3" key="1">
    <citation type="submission" date="2019-03" db="EMBL/GenBank/DDBJ databases">
        <title>Subsurface microbial communities from deep shales in Ohio and West Virginia, USA.</title>
        <authorList>
            <person name="Wrighton K."/>
        </authorList>
    </citation>
    <scope>NUCLEOTIDE SEQUENCE [LARGE SCALE GENOMIC DNA]</scope>
    <source>
        <strain evidence="2 3">MSL 6dP</strain>
    </source>
</reference>
<evidence type="ECO:0000313" key="3">
    <source>
        <dbReference type="Proteomes" id="UP000295832"/>
    </source>
</evidence>
<feature type="transmembrane region" description="Helical" evidence="1">
    <location>
        <begin position="706"/>
        <end position="724"/>
    </location>
</feature>
<evidence type="ECO:0000313" key="2">
    <source>
        <dbReference type="EMBL" id="TDX59203.1"/>
    </source>
</evidence>
<gene>
    <name evidence="2" type="ORF">C7959_10190</name>
</gene>
<dbReference type="EMBL" id="SOEG01000001">
    <property type="protein sequence ID" value="TDX59203.1"/>
    <property type="molecule type" value="Genomic_DNA"/>
</dbReference>
<dbReference type="AlphaFoldDB" id="A0A4R8HQX1"/>
<evidence type="ECO:0000256" key="1">
    <source>
        <dbReference type="SAM" id="Phobius"/>
    </source>
</evidence>
<keyword evidence="1" id="KW-0472">Membrane</keyword>
<accession>A0A4R8HQX1</accession>
<organism evidence="2 3">
    <name type="scientific">Orenia marismortui</name>
    <dbReference type="NCBI Taxonomy" id="46469"/>
    <lineage>
        <taxon>Bacteria</taxon>
        <taxon>Bacillati</taxon>
        <taxon>Bacillota</taxon>
        <taxon>Clostridia</taxon>
        <taxon>Halanaerobiales</taxon>
        <taxon>Halobacteroidaceae</taxon>
        <taxon>Orenia</taxon>
    </lineage>
</organism>
<proteinExistence type="predicted"/>
<comment type="caution">
    <text evidence="2">The sequence shown here is derived from an EMBL/GenBank/DDBJ whole genome shotgun (WGS) entry which is preliminary data.</text>
</comment>
<feature type="transmembrane region" description="Helical" evidence="1">
    <location>
        <begin position="664"/>
        <end position="685"/>
    </location>
</feature>
<feature type="transmembrane region" description="Helical" evidence="1">
    <location>
        <begin position="12"/>
        <end position="35"/>
    </location>
</feature>
<keyword evidence="3" id="KW-1185">Reference proteome</keyword>
<protein>
    <submittedName>
        <fullName evidence="2">Uncharacterized protein</fullName>
    </submittedName>
</protein>
<keyword evidence="1" id="KW-0812">Transmembrane</keyword>
<feature type="transmembrane region" description="Helical" evidence="1">
    <location>
        <begin position="730"/>
        <end position="748"/>
    </location>
</feature>
<sequence length="799" mass="90675">MMFLLRSIFLKDIVILVVITVLIISLLSIVIGYLADYYFGDTIGGLFGEYGEYDFALILGEEAKERAYEEIKDIIDSKFPGSELVLGIEILGKTNFFIKLDSKYRSRENYINIDDKYFKNITGLNSVSVMTEPRITIAGLRSEVRTLIEPQINDLSGVEFTFPDGDKLEVIIESPDMLDNVSKRINDILAKYQILSVRLPITQQEDEIVGLGDQLVAKLRNKYKISIKNITTVGLTDMESLVKTMTEMKKFLDSYATKVTINLEDGIMVKEGDRFAVPVEAKEQVILRVVEVNNSLVRAIVEKGDSRDILGNKAYNFTKDKLGDVVGQIKVNNPRQDLAYAVTETTKLLPRLDEAFKTSKLTIEKVVNALTTFQDLEGSIFELKGLSQQLSVYKDDIDKVDLNRLQEAVNRLNKLLTRLVKVVEQLNFIREMLEEFNLKLQGIAKEVSKRSVEISSANFYRRDLVELEITIIDFAQRVNSNTKEIINYINQYNPILEELIKWQKDVSSFNLFINQVSQIDKKEVKDKLEQISNKDLVYKIGEINEDGIQKNMLKLQDQLLGIRKIDLESIISEIEYIERSLPKLKDEEITDTIDLIDKHIQGQVIPGSEISLLFPAKGVNISPIKGQIQEFMSNKVSIYTSQAGVLSPNLRGQLYQILGEVRTLLTAVTAIILSFFSLFFDQTLIINSLRLKQEDFDIVWYKNESFYYGLLTGSLILGSSFYLSGAKIPYLPSYFGFVLGAILGIFAVSKAEVMNKIAEEEFKAGQALGFSYTEIMREIIIPSGKPGILKLLNSRKTYF</sequence>
<keyword evidence="1" id="KW-1133">Transmembrane helix</keyword>
<dbReference type="STRING" id="926561.GCA_000379025_00965"/>
<name>A0A4R8HQX1_9FIRM</name>
<dbReference type="Proteomes" id="UP000295832">
    <property type="component" value="Unassembled WGS sequence"/>
</dbReference>